<gene>
    <name evidence="1" type="ORF">Cdeb_02819</name>
</gene>
<proteinExistence type="predicted"/>
<keyword evidence="2" id="KW-1185">Reference proteome</keyword>
<dbReference type="EMBL" id="AZRV01000006">
    <property type="protein sequence ID" value="RKO63557.1"/>
    <property type="molecule type" value="Genomic_DNA"/>
</dbReference>
<name>A0A420VIZ2_9BACI</name>
<dbReference type="Pfam" id="PF04883">
    <property type="entry name" value="HK97-gp10_like"/>
    <property type="match status" value="1"/>
</dbReference>
<organism evidence="1 2">
    <name type="scientific">Caldibacillus debilis GB1</name>
    <dbReference type="NCBI Taxonomy" id="1339248"/>
    <lineage>
        <taxon>Bacteria</taxon>
        <taxon>Bacillati</taxon>
        <taxon>Bacillota</taxon>
        <taxon>Bacilli</taxon>
        <taxon>Bacillales</taxon>
        <taxon>Bacillaceae</taxon>
        <taxon>Caldibacillus</taxon>
    </lineage>
</organism>
<comment type="caution">
    <text evidence="1">The sequence shown here is derived from an EMBL/GenBank/DDBJ whole genome shotgun (WGS) entry which is preliminary data.</text>
</comment>
<sequence length="116" mass="13117">MAEIKIKNLAYEISTTEVEEKLDDVKKEVANETVKLLKQTSPKKTGHYARGWARKRVGTAEVVHNRTDYQLTHLLEYGHATKNGGRTKAYPHIGPAEEKAVNEYVKRAEKVIRGDA</sequence>
<dbReference type="Proteomes" id="UP000286235">
    <property type="component" value="Unassembled WGS sequence"/>
</dbReference>
<evidence type="ECO:0000313" key="2">
    <source>
        <dbReference type="Proteomes" id="UP000286235"/>
    </source>
</evidence>
<protein>
    <submittedName>
        <fullName evidence="1">Uncharacterized protein</fullName>
    </submittedName>
</protein>
<dbReference type="RefSeq" id="WP_120666333.1">
    <property type="nucleotide sequence ID" value="NZ_AZRV01000006.1"/>
</dbReference>
<accession>A0A420VIZ2</accession>
<reference evidence="1 2" key="1">
    <citation type="submission" date="2013-12" db="EMBL/GenBank/DDBJ databases">
        <title>Genome and proteome characterization of Caldibacillus debilis GB1 derived from a cellulolytic aero-tolerant co-culture.</title>
        <authorList>
            <person name="Wushke S.T."/>
            <person name="Zhang X."/>
            <person name="Fristensky B."/>
            <person name="Wilkins J.A."/>
            <person name="Levin D.B."/>
            <person name="Sparling R."/>
        </authorList>
    </citation>
    <scope>NUCLEOTIDE SEQUENCE [LARGE SCALE GENOMIC DNA]</scope>
    <source>
        <strain evidence="1 2">GB1</strain>
    </source>
</reference>
<dbReference type="AlphaFoldDB" id="A0A420VIZ2"/>
<evidence type="ECO:0000313" key="1">
    <source>
        <dbReference type="EMBL" id="RKO63557.1"/>
    </source>
</evidence>
<dbReference type="InterPro" id="IPR010064">
    <property type="entry name" value="HK97-gp10_tail"/>
</dbReference>